<proteinExistence type="predicted"/>
<evidence type="ECO:0000256" key="1">
    <source>
        <dbReference type="SAM" id="MobiDB-lite"/>
    </source>
</evidence>
<gene>
    <name evidence="2" type="ORF">V6N11_001011</name>
</gene>
<protein>
    <submittedName>
        <fullName evidence="2">Uncharacterized protein</fullName>
    </submittedName>
</protein>
<name>A0ABR2RZ09_9ROSI</name>
<dbReference type="EMBL" id="JBBPBN010000019">
    <property type="protein sequence ID" value="KAK9018021.1"/>
    <property type="molecule type" value="Genomic_DNA"/>
</dbReference>
<keyword evidence="3" id="KW-1185">Reference proteome</keyword>
<reference evidence="2 3" key="1">
    <citation type="journal article" date="2024" name="G3 (Bethesda)">
        <title>Genome assembly of Hibiscus sabdariffa L. provides insights into metabolisms of medicinal natural products.</title>
        <authorList>
            <person name="Kim T."/>
        </authorList>
    </citation>
    <scope>NUCLEOTIDE SEQUENCE [LARGE SCALE GENOMIC DNA]</scope>
    <source>
        <strain evidence="2">TK-2024</strain>
        <tissue evidence="2">Old leaves</tissue>
    </source>
</reference>
<evidence type="ECO:0000313" key="3">
    <source>
        <dbReference type="Proteomes" id="UP001396334"/>
    </source>
</evidence>
<accession>A0ABR2RZ09</accession>
<feature type="compositionally biased region" description="Polar residues" evidence="1">
    <location>
        <begin position="38"/>
        <end position="50"/>
    </location>
</feature>
<feature type="region of interest" description="Disordered" evidence="1">
    <location>
        <begin position="1"/>
        <end position="81"/>
    </location>
</feature>
<evidence type="ECO:0000313" key="2">
    <source>
        <dbReference type="EMBL" id="KAK9018021.1"/>
    </source>
</evidence>
<organism evidence="2 3">
    <name type="scientific">Hibiscus sabdariffa</name>
    <name type="common">roselle</name>
    <dbReference type="NCBI Taxonomy" id="183260"/>
    <lineage>
        <taxon>Eukaryota</taxon>
        <taxon>Viridiplantae</taxon>
        <taxon>Streptophyta</taxon>
        <taxon>Embryophyta</taxon>
        <taxon>Tracheophyta</taxon>
        <taxon>Spermatophyta</taxon>
        <taxon>Magnoliopsida</taxon>
        <taxon>eudicotyledons</taxon>
        <taxon>Gunneridae</taxon>
        <taxon>Pentapetalae</taxon>
        <taxon>rosids</taxon>
        <taxon>malvids</taxon>
        <taxon>Malvales</taxon>
        <taxon>Malvaceae</taxon>
        <taxon>Malvoideae</taxon>
        <taxon>Hibiscus</taxon>
    </lineage>
</organism>
<dbReference type="Proteomes" id="UP001396334">
    <property type="component" value="Unassembled WGS sequence"/>
</dbReference>
<sequence length="81" mass="8983">MANPGISTSVAAAQHELEQVPTMNNDRFIPNAIGTKNLGVSSQPEVPNYSSKKKGPNEKYRQPRDEQKTDSEQSMMEYPTS</sequence>
<comment type="caution">
    <text evidence="2">The sequence shown here is derived from an EMBL/GenBank/DDBJ whole genome shotgun (WGS) entry which is preliminary data.</text>
</comment>
<feature type="compositionally biased region" description="Basic and acidic residues" evidence="1">
    <location>
        <begin position="55"/>
        <end position="71"/>
    </location>
</feature>
<feature type="compositionally biased region" description="Polar residues" evidence="1">
    <location>
        <begin position="1"/>
        <end position="11"/>
    </location>
</feature>